<dbReference type="Proteomes" id="UP000014680">
    <property type="component" value="Unassembled WGS sequence"/>
</dbReference>
<dbReference type="Gene3D" id="1.20.900.10">
    <property type="entry name" value="Dbl homology (DH) domain"/>
    <property type="match status" value="1"/>
</dbReference>
<dbReference type="GO" id="GO:0007165">
    <property type="term" value="P:signal transduction"/>
    <property type="evidence" value="ECO:0007669"/>
    <property type="project" value="InterPro"/>
</dbReference>
<dbReference type="InterPro" id="IPR000219">
    <property type="entry name" value="DH_dom"/>
</dbReference>
<dbReference type="VEuPathDB" id="AmoebaDB:EIN_403600"/>
<dbReference type="InterPro" id="IPR000198">
    <property type="entry name" value="RhoGAP_dom"/>
</dbReference>
<dbReference type="Gene3D" id="1.10.555.10">
    <property type="entry name" value="Rho GTPase activation protein"/>
    <property type="match status" value="1"/>
</dbReference>
<proteinExistence type="predicted"/>
<evidence type="ECO:0000313" key="4">
    <source>
        <dbReference type="EMBL" id="ELP90026.1"/>
    </source>
</evidence>
<feature type="region of interest" description="Disordered" evidence="1">
    <location>
        <begin position="1"/>
        <end position="35"/>
    </location>
</feature>
<evidence type="ECO:0000313" key="5">
    <source>
        <dbReference type="Proteomes" id="UP000014680"/>
    </source>
</evidence>
<evidence type="ECO:0000259" key="3">
    <source>
        <dbReference type="PROSITE" id="PS50238"/>
    </source>
</evidence>
<feature type="domain" description="DH" evidence="2">
    <location>
        <begin position="273"/>
        <end position="451"/>
    </location>
</feature>
<dbReference type="SUPFAM" id="SSF48350">
    <property type="entry name" value="GTPase activation domain, GAP"/>
    <property type="match status" value="1"/>
</dbReference>
<accession>A0A0A1UA43</accession>
<protein>
    <submittedName>
        <fullName evidence="4">Uncharacterized protein</fullName>
    </submittedName>
</protein>
<keyword evidence="5" id="KW-1185">Reference proteome</keyword>
<dbReference type="PROSITE" id="PS50238">
    <property type="entry name" value="RHOGAP"/>
    <property type="match status" value="1"/>
</dbReference>
<name>A0A0A1UA43_ENTIV</name>
<dbReference type="InterPro" id="IPR008936">
    <property type="entry name" value="Rho_GTPase_activation_prot"/>
</dbReference>
<organism evidence="4 5">
    <name type="scientific">Entamoeba invadens IP1</name>
    <dbReference type="NCBI Taxonomy" id="370355"/>
    <lineage>
        <taxon>Eukaryota</taxon>
        <taxon>Amoebozoa</taxon>
        <taxon>Evosea</taxon>
        <taxon>Archamoebae</taxon>
        <taxon>Mastigamoebida</taxon>
        <taxon>Entamoebidae</taxon>
        <taxon>Entamoeba</taxon>
    </lineage>
</organism>
<dbReference type="SUPFAM" id="SSF48065">
    <property type="entry name" value="DBL homology domain (DH-domain)"/>
    <property type="match status" value="1"/>
</dbReference>
<dbReference type="SUPFAM" id="SSF50729">
    <property type="entry name" value="PH domain-like"/>
    <property type="match status" value="1"/>
</dbReference>
<dbReference type="OrthoDB" id="3196451at2759"/>
<feature type="compositionally biased region" description="Pro residues" evidence="1">
    <location>
        <begin position="1"/>
        <end position="10"/>
    </location>
</feature>
<dbReference type="GeneID" id="14889074"/>
<dbReference type="PANTHER" id="PTHR23179">
    <property type="entry name" value="T-CELL ACTIVATION RHO GTPASE ACTIVATING PROTEIN-RELATED"/>
    <property type="match status" value="1"/>
</dbReference>
<dbReference type="SMART" id="SM00324">
    <property type="entry name" value="RhoGAP"/>
    <property type="match status" value="1"/>
</dbReference>
<evidence type="ECO:0000256" key="1">
    <source>
        <dbReference type="SAM" id="MobiDB-lite"/>
    </source>
</evidence>
<evidence type="ECO:0000259" key="2">
    <source>
        <dbReference type="PROSITE" id="PS50010"/>
    </source>
</evidence>
<dbReference type="PANTHER" id="PTHR23179:SF3">
    <property type="entry name" value="RHO GTPASE-ACTIVATING PROTEIN 20"/>
    <property type="match status" value="1"/>
</dbReference>
<dbReference type="CDD" id="cd00159">
    <property type="entry name" value="RhoGAP"/>
    <property type="match status" value="1"/>
</dbReference>
<dbReference type="AlphaFoldDB" id="A0A0A1UA43"/>
<feature type="domain" description="Rho-GAP" evidence="3">
    <location>
        <begin position="590"/>
        <end position="763"/>
    </location>
</feature>
<reference evidence="4 5" key="1">
    <citation type="submission" date="2012-10" db="EMBL/GenBank/DDBJ databases">
        <authorList>
            <person name="Zafar N."/>
            <person name="Inman J."/>
            <person name="Hall N."/>
            <person name="Lorenzi H."/>
            <person name="Caler E."/>
        </authorList>
    </citation>
    <scope>NUCLEOTIDE SEQUENCE [LARGE SCALE GENOMIC DNA]</scope>
    <source>
        <strain evidence="4 5">IP1</strain>
    </source>
</reference>
<dbReference type="EMBL" id="KB206537">
    <property type="protein sequence ID" value="ELP90026.1"/>
    <property type="molecule type" value="Genomic_DNA"/>
</dbReference>
<dbReference type="RefSeq" id="XP_004256797.1">
    <property type="nucleotide sequence ID" value="XM_004256749.1"/>
</dbReference>
<dbReference type="InterPro" id="IPR035899">
    <property type="entry name" value="DBL_dom_sf"/>
</dbReference>
<dbReference type="Pfam" id="PF00620">
    <property type="entry name" value="RhoGAP"/>
    <property type="match status" value="1"/>
</dbReference>
<sequence>MSSAPVPPKLPAHRKAITKDSTSSMPGKKSRKQMTDTEIIAFNNVEIEQLFNDIKTAREHATESVKLLPTLTKFGDVLNEHHQHTESIKNIFQGLTEKPEDHRKEFCNCLADTGMIISLVSYEMSDRNERLVEMMQRWKAFLDVSKDFVKSRTEYDKTYKDYSKILEKVKQMNAQAKPDVKKAAALQEQKDDITAKTIKEGDSLRKEYNDLYINFMQQMMDICVKYNDVMKTAPSTYLSYQNQFQEELEHYNQVKDEEINNDEEEKTAPEWMNNYPTCFHMFQTETMYVENITYLVMNYAKKILFDPTLALCGLSLDDVNLIFGGIELIRRLHISIVRKLVKSTPETFVSIYSTQVPQIYQVYHKHCLKFGKAFARFQQCLTKEPFKKMVDEIATSNKIPTLGELLRAPFIQLSQYVPIFTKLKTEFTKNDEDIETLIYVFTRIAGHCDLAETNFATTMEMNKIANIPPKQPPYRRFFSSQQCTINKVEGMMFFFSDVLIFSKVINPKDKDYKDMPKDKPYIFVEQYDTKNISKFEIDEKKSIVKVSMAQRGKKLPDLDILFSKLDLAQKCTHELSQIGYSHKNNKLFGIDIKRATVQQEDETRLMPQVLHQIFDALEKSAPQTEGIFRLSSNMVELDGLIYKIDAGGMADDNLNDAILLANVLKKYCDQLPDKLPVELQSTQEDEAIQKILNGLDKSFLAFIERLFRLLKLIADNSKENLMTAENLSKVIAPNIYPVETGTFDVEKLTGTVKHMIEAYDTVFGTIKTNLEELYKSGEEERKKRAKFESKMMQGSMSDRDISVSSLFDASKEDSVVLTLIDILRQGEATVEEGKKTYTRWVVLKRKCMMFFKELGQAKAEIVIPLSTCFVSEALQGTVLNLSLNEKHFYTLQFKDNHQKWAKLVKSCMKPETH</sequence>
<dbReference type="GO" id="GO:0005096">
    <property type="term" value="F:GTPase activator activity"/>
    <property type="evidence" value="ECO:0007669"/>
    <property type="project" value="TreeGrafter"/>
</dbReference>
<dbReference type="GO" id="GO:0005085">
    <property type="term" value="F:guanyl-nucleotide exchange factor activity"/>
    <property type="evidence" value="ECO:0007669"/>
    <property type="project" value="InterPro"/>
</dbReference>
<dbReference type="OMA" id="QPPYRRF"/>
<gene>
    <name evidence="4" type="ORF">EIN_403600</name>
</gene>
<dbReference type="KEGG" id="eiv:EIN_403600"/>
<dbReference type="PROSITE" id="PS50010">
    <property type="entry name" value="DH_2"/>
    <property type="match status" value="1"/>
</dbReference>